<feature type="binding site" evidence="14">
    <location>
        <begin position="642"/>
        <end position="644"/>
    </location>
    <ligand>
        <name>NAD(+)</name>
        <dbReference type="ChEBI" id="CHEBI:57540"/>
    </ligand>
</feature>
<comment type="cofactor">
    <cofactor evidence="1 14">
        <name>K(+)</name>
        <dbReference type="ChEBI" id="CHEBI:29103"/>
    </cofactor>
</comment>
<evidence type="ECO:0000256" key="5">
    <source>
        <dbReference type="ARBA" id="ARBA00022723"/>
    </source>
</evidence>
<feature type="coiled-coil region" evidence="18">
    <location>
        <begin position="61"/>
        <end position="99"/>
    </location>
</feature>
<comment type="subcellular location">
    <subcellularLocation>
        <location evidence="2 14">Cytoplasm</location>
    </subcellularLocation>
</comment>
<feature type="binding site" description="in other chain" evidence="14">
    <location>
        <position position="699"/>
    </location>
    <ligand>
        <name>K(+)</name>
        <dbReference type="ChEBI" id="CHEBI:29103"/>
        <note>ligand shared between two tetrameric partners</note>
    </ligand>
</feature>
<dbReference type="UniPathway" id="UPA00601">
    <property type="reaction ID" value="UER00295"/>
</dbReference>
<evidence type="ECO:0000256" key="10">
    <source>
        <dbReference type="ARBA" id="ARBA00023027"/>
    </source>
</evidence>
<dbReference type="CDD" id="cd04601">
    <property type="entry name" value="CBS_pair_IMPDH"/>
    <property type="match status" value="1"/>
</dbReference>
<feature type="binding site" evidence="14">
    <location>
        <begin position="732"/>
        <end position="734"/>
    </location>
    <ligand>
        <name>IMP</name>
        <dbReference type="ChEBI" id="CHEBI:58053"/>
    </ligand>
</feature>
<feature type="domain" description="RRM" evidence="20">
    <location>
        <begin position="207"/>
        <end position="285"/>
    </location>
</feature>
<keyword evidence="4 14" id="KW-0963">Cytoplasm</keyword>
<dbReference type="PROSITE" id="PS50102">
    <property type="entry name" value="RRM"/>
    <property type="match status" value="2"/>
</dbReference>
<dbReference type="Proteomes" id="UP000603453">
    <property type="component" value="Unassembled WGS sequence"/>
</dbReference>
<comment type="function">
    <text evidence="14">Catalyzes the conversion of inosine 5'-phosphate (IMP) to xanthosine 5'-phosphate (XMP), the first committed and rate-limiting step in the de novo synthesis of guanine nucleotides, and therefore plays an important role in the regulation of cell growth.</text>
</comment>
<dbReference type="HAMAP" id="MF_01964">
    <property type="entry name" value="IMPDH"/>
    <property type="match status" value="1"/>
</dbReference>
<feature type="binding site" evidence="14">
    <location>
        <position position="815"/>
    </location>
    <ligand>
        <name>IMP</name>
        <dbReference type="ChEBI" id="CHEBI:58053"/>
    </ligand>
</feature>
<feature type="binding site" evidence="14">
    <location>
        <begin position="692"/>
        <end position="694"/>
    </location>
    <ligand>
        <name>NAD(+)</name>
        <dbReference type="ChEBI" id="CHEBI:57540"/>
    </ligand>
</feature>
<dbReference type="Gene3D" id="3.20.20.70">
    <property type="entry name" value="Aldolase class I"/>
    <property type="match status" value="1"/>
</dbReference>
<feature type="active site" description="Proton acceptor" evidence="14">
    <location>
        <position position="803"/>
    </location>
</feature>
<feature type="binding site" evidence="14">
    <location>
        <position position="697"/>
    </location>
    <ligand>
        <name>IMP</name>
        <dbReference type="ChEBI" id="CHEBI:58053"/>
    </ligand>
</feature>
<keyword evidence="11 16" id="KW-0129">CBS domain</keyword>
<evidence type="ECO:0000256" key="19">
    <source>
        <dbReference type="SAM" id="MobiDB-lite"/>
    </source>
</evidence>
<evidence type="ECO:0000256" key="12">
    <source>
        <dbReference type="ARBA" id="ARBA00048028"/>
    </source>
</evidence>
<evidence type="ECO:0000256" key="18">
    <source>
        <dbReference type="SAM" id="Coils"/>
    </source>
</evidence>
<evidence type="ECO:0000256" key="7">
    <source>
        <dbReference type="ARBA" id="ARBA00022755"/>
    </source>
</evidence>
<dbReference type="PROSITE" id="PS51371">
    <property type="entry name" value="CBS"/>
    <property type="match status" value="2"/>
</dbReference>
<dbReference type="InterPro" id="IPR035979">
    <property type="entry name" value="RBD_domain_sf"/>
</dbReference>
<dbReference type="FunFam" id="3.20.20.70:FF:000007">
    <property type="entry name" value="Chromosome 19 SCAF14664, whole genome shotgun sequence"/>
    <property type="match status" value="1"/>
</dbReference>
<dbReference type="InterPro" id="IPR034221">
    <property type="entry name" value="RBM34_RRM2"/>
</dbReference>
<dbReference type="InterPro" id="IPR015875">
    <property type="entry name" value="IMP_DH/GMP_Rdtase_CS"/>
</dbReference>
<name>A0A8H7RJU9_9FUNG</name>
<dbReference type="Pfam" id="PF00478">
    <property type="entry name" value="IMPDH"/>
    <property type="match status" value="1"/>
</dbReference>
<reference evidence="22" key="1">
    <citation type="submission" date="2020-12" db="EMBL/GenBank/DDBJ databases">
        <title>Metabolic potential, ecology and presence of endohyphal bacteria is reflected in genomic diversity of Mucoromycotina.</title>
        <authorList>
            <person name="Muszewska A."/>
            <person name="Okrasinska A."/>
            <person name="Steczkiewicz K."/>
            <person name="Drgas O."/>
            <person name="Orlowska M."/>
            <person name="Perlinska-Lenart U."/>
            <person name="Aleksandrzak-Piekarczyk T."/>
            <person name="Szatraj K."/>
            <person name="Zielenkiewicz U."/>
            <person name="Pilsyk S."/>
            <person name="Malc E."/>
            <person name="Mieczkowski P."/>
            <person name="Kruszewska J.S."/>
            <person name="Biernat P."/>
            <person name="Pawlowska J."/>
        </authorList>
    </citation>
    <scope>NUCLEOTIDE SEQUENCE</scope>
    <source>
        <strain evidence="22">WA0000017839</strain>
    </source>
</reference>
<evidence type="ECO:0000256" key="17">
    <source>
        <dbReference type="RuleBase" id="RU003928"/>
    </source>
</evidence>
<evidence type="ECO:0000259" key="20">
    <source>
        <dbReference type="PROSITE" id="PS50102"/>
    </source>
</evidence>
<feature type="active site" description="Thioimidate intermediate" evidence="14">
    <location>
        <position position="699"/>
    </location>
</feature>
<dbReference type="SUPFAM" id="SSF54928">
    <property type="entry name" value="RNA-binding domain, RBD"/>
    <property type="match status" value="2"/>
</dbReference>
<evidence type="ECO:0000256" key="16">
    <source>
        <dbReference type="PROSITE-ProRule" id="PRU00703"/>
    </source>
</evidence>
<evidence type="ECO:0000256" key="2">
    <source>
        <dbReference type="ARBA" id="ARBA00004496"/>
    </source>
</evidence>
<protein>
    <recommendedName>
        <fullName evidence="14 17">Inosine-5'-monophosphate dehydrogenase</fullName>
        <shortName evidence="14">IMP dehydrogenase</shortName>
        <shortName evidence="14">IMPD</shortName>
        <shortName evidence="14">IMPDH</shortName>
        <ecNumber evidence="14 17">1.1.1.205</ecNumber>
    </recommendedName>
</protein>
<evidence type="ECO:0000256" key="1">
    <source>
        <dbReference type="ARBA" id="ARBA00001958"/>
    </source>
</evidence>
<dbReference type="InterPro" id="IPR000644">
    <property type="entry name" value="CBS_dom"/>
</dbReference>
<dbReference type="Pfam" id="PF00571">
    <property type="entry name" value="CBS"/>
    <property type="match status" value="2"/>
</dbReference>
<feature type="binding site" evidence="14">
    <location>
        <begin position="779"/>
        <end position="783"/>
    </location>
    <ligand>
        <name>IMP</name>
        <dbReference type="ChEBI" id="CHEBI:58053"/>
    </ligand>
</feature>
<dbReference type="SMART" id="SM00116">
    <property type="entry name" value="CBS"/>
    <property type="match status" value="2"/>
</dbReference>
<comment type="activity regulation">
    <text evidence="14">Mycophenolic acid (MPA) is a non-competitive inhibitor that prevents formation of the closed enzyme conformation by binding to the same site as the amobile flap. In contrast, mizoribine monophosphate (MZP) is a competitive inhibitor that induces the closed conformation. MPA is a potent inhibitor of mammalian IMPDHs but a poor inhibitor of the bacterial enzymes. MZP is a more potent inhibitor of bacterial IMPDH.</text>
</comment>
<dbReference type="CDD" id="cd12395">
    <property type="entry name" value="RRM2_RBM34"/>
    <property type="match status" value="1"/>
</dbReference>
<evidence type="ECO:0000313" key="23">
    <source>
        <dbReference type="Proteomes" id="UP000603453"/>
    </source>
</evidence>
<comment type="pathway">
    <text evidence="14 17">Purine metabolism; XMP biosynthesis via de novo pathway; XMP from IMP: step 1/1.</text>
</comment>
<comment type="catalytic activity">
    <reaction evidence="12 14 17">
        <text>IMP + NAD(+) + H2O = XMP + NADH + H(+)</text>
        <dbReference type="Rhea" id="RHEA:11708"/>
        <dbReference type="ChEBI" id="CHEBI:15377"/>
        <dbReference type="ChEBI" id="CHEBI:15378"/>
        <dbReference type="ChEBI" id="CHEBI:57464"/>
        <dbReference type="ChEBI" id="CHEBI:57540"/>
        <dbReference type="ChEBI" id="CHEBI:57945"/>
        <dbReference type="ChEBI" id="CHEBI:58053"/>
        <dbReference type="EC" id="1.1.1.205"/>
    </reaction>
</comment>
<evidence type="ECO:0000256" key="11">
    <source>
        <dbReference type="ARBA" id="ARBA00023122"/>
    </source>
</evidence>
<dbReference type="GO" id="GO:0003938">
    <property type="term" value="F:IMP dehydrogenase activity"/>
    <property type="evidence" value="ECO:0007669"/>
    <property type="project" value="UniProtKB-UniRule"/>
</dbReference>
<proteinExistence type="inferred from homology"/>
<evidence type="ECO:0000256" key="9">
    <source>
        <dbReference type="ARBA" id="ARBA00023002"/>
    </source>
</evidence>
<dbReference type="InterPro" id="IPR046342">
    <property type="entry name" value="CBS_dom_sf"/>
</dbReference>
<dbReference type="PANTHER" id="PTHR11911">
    <property type="entry name" value="INOSINE-5-MONOPHOSPHATE DEHYDROGENASE RELATED"/>
    <property type="match status" value="1"/>
</dbReference>
<dbReference type="GO" id="GO:0006183">
    <property type="term" value="P:GTP biosynthetic process"/>
    <property type="evidence" value="ECO:0007669"/>
    <property type="project" value="TreeGrafter"/>
</dbReference>
<dbReference type="Pfam" id="PF00076">
    <property type="entry name" value="RRM_1"/>
    <property type="match status" value="1"/>
</dbReference>
<evidence type="ECO:0000256" key="4">
    <source>
        <dbReference type="ARBA" id="ARBA00022490"/>
    </source>
</evidence>
<feature type="binding site" evidence="14">
    <location>
        <begin position="755"/>
        <end position="756"/>
    </location>
    <ligand>
        <name>IMP</name>
        <dbReference type="ChEBI" id="CHEBI:58053"/>
    </ligand>
</feature>
<keyword evidence="9 14" id="KW-0560">Oxidoreductase</keyword>
<comment type="subunit">
    <text evidence="13">Homotetramer. Seems to be able to form heterotetramers composed from more than 1 of the 3 IMPDH gene products (IMD2-4).</text>
</comment>
<dbReference type="Gene3D" id="3.30.70.330">
    <property type="match status" value="2"/>
</dbReference>
<gene>
    <name evidence="22" type="ORF">INT47_008683</name>
</gene>
<feature type="domain" description="CBS" evidence="21">
    <location>
        <begin position="485"/>
        <end position="544"/>
    </location>
</feature>
<evidence type="ECO:0000256" key="6">
    <source>
        <dbReference type="ARBA" id="ARBA00022749"/>
    </source>
</evidence>
<keyword evidence="10 14" id="KW-0520">NAD</keyword>
<keyword evidence="6 14" id="KW-0332">GMP biosynthesis</keyword>
<dbReference type="OrthoDB" id="442677at2759"/>
<evidence type="ECO:0000256" key="15">
    <source>
        <dbReference type="PROSITE-ProRule" id="PRU00176"/>
    </source>
</evidence>
<comment type="caution">
    <text evidence="14">Lacks conserved residue(s) required for the propagation of feature annotation.</text>
</comment>
<comment type="similarity">
    <text evidence="3 14">Belongs to the IMPDH/GMPR family.</text>
</comment>
<comment type="caution">
    <text evidence="22">The sequence shown here is derived from an EMBL/GenBank/DDBJ whole genome shotgun (WGS) entry which is preliminary data.</text>
</comment>
<dbReference type="SMART" id="SM00360">
    <property type="entry name" value="RRM"/>
    <property type="match status" value="2"/>
</dbReference>
<dbReference type="InterPro" id="IPR001093">
    <property type="entry name" value="IMP_DH_GMPRt"/>
</dbReference>
<dbReference type="EC" id="1.1.1.205" evidence="14 17"/>
<feature type="region of interest" description="Disordered" evidence="19">
    <location>
        <begin position="289"/>
        <end position="317"/>
    </location>
</feature>
<feature type="binding site" description="in other chain" evidence="14">
    <location>
        <position position="696"/>
    </location>
    <ligand>
        <name>K(+)</name>
        <dbReference type="ChEBI" id="CHEBI:29103"/>
        <note>ligand shared between two tetrameric partners</note>
    </ligand>
</feature>
<dbReference type="InterPro" id="IPR005990">
    <property type="entry name" value="IMP_DH"/>
</dbReference>
<dbReference type="NCBIfam" id="TIGR01302">
    <property type="entry name" value="IMP_dehydrog"/>
    <property type="match status" value="1"/>
</dbReference>
<dbReference type="GO" id="GO:0046872">
    <property type="term" value="F:metal ion binding"/>
    <property type="evidence" value="ECO:0007669"/>
    <property type="project" value="UniProtKB-UniRule"/>
</dbReference>
<dbReference type="GO" id="GO:0003723">
    <property type="term" value="F:RNA binding"/>
    <property type="evidence" value="ECO:0007669"/>
    <property type="project" value="UniProtKB-UniRule"/>
</dbReference>
<keyword evidence="5 14" id="KW-0479">Metal-binding</keyword>
<dbReference type="GO" id="GO:0005737">
    <property type="term" value="C:cytoplasm"/>
    <property type="evidence" value="ECO:0007669"/>
    <property type="project" value="UniProtKB-SubCell"/>
</dbReference>
<keyword evidence="7 14" id="KW-0658">Purine biosynthesis</keyword>
<dbReference type="SUPFAM" id="SSF51412">
    <property type="entry name" value="Inosine monophosphate dehydrogenase (IMPDH)"/>
    <property type="match status" value="1"/>
</dbReference>
<dbReference type="SMART" id="SM01240">
    <property type="entry name" value="IMPDH"/>
    <property type="match status" value="1"/>
</dbReference>
<accession>A0A8H7RJU9</accession>
<evidence type="ECO:0000259" key="21">
    <source>
        <dbReference type="PROSITE" id="PS51371"/>
    </source>
</evidence>
<feature type="domain" description="RRM" evidence="20">
    <location>
        <begin position="102"/>
        <end position="199"/>
    </location>
</feature>
<evidence type="ECO:0000313" key="22">
    <source>
        <dbReference type="EMBL" id="KAG2211587.1"/>
    </source>
</evidence>
<organism evidence="22 23">
    <name type="scientific">Mucor saturninus</name>
    <dbReference type="NCBI Taxonomy" id="64648"/>
    <lineage>
        <taxon>Eukaryota</taxon>
        <taxon>Fungi</taxon>
        <taxon>Fungi incertae sedis</taxon>
        <taxon>Mucoromycota</taxon>
        <taxon>Mucoromycotina</taxon>
        <taxon>Mucoromycetes</taxon>
        <taxon>Mucorales</taxon>
        <taxon>Mucorineae</taxon>
        <taxon>Mucoraceae</taxon>
        <taxon>Mucor</taxon>
    </lineage>
</organism>
<dbReference type="AlphaFoldDB" id="A0A8H7RJU9"/>
<dbReference type="GO" id="GO:0006177">
    <property type="term" value="P:GMP biosynthetic process"/>
    <property type="evidence" value="ECO:0007669"/>
    <property type="project" value="UniProtKB-UniRule"/>
</dbReference>
<dbReference type="GO" id="GO:0000166">
    <property type="term" value="F:nucleotide binding"/>
    <property type="evidence" value="ECO:0007669"/>
    <property type="project" value="UniProtKB-UniRule"/>
</dbReference>
<dbReference type="PANTHER" id="PTHR11911:SF111">
    <property type="entry name" value="INOSINE-5'-MONOPHOSPHATE DEHYDROGENASE"/>
    <property type="match status" value="1"/>
</dbReference>
<sequence length="890" mass="97765">MSGLLSTPIKVDSHLDDLFKSSAGKSEMAVKPILTEEVLAQVNKKKKVQGKNDTDKAFLGFMRAKELLSNANKRKAEENEEAKNKKVKKELTLEEKAEKEIRTVFVGNLPVECIEKEGYNQLKSRFKECGEIESIRFRSVAFSEPMDRKSAFISRKLHSSRDVLNAYIVFATKKAADKACDLNGVVFMDKHLRVDGASNDKQHDRKRSVFLGGLPFDTEEEELWTFFKDCGEIQSVRAVRDNKTNVGKGFGYVQFADRDSVDAALALTDKKFREKTKIRIQRCKIPVSEGGVRENKKKSGGNKKQSSKQNALRRQAGKAGKLIPNAKRFEGTRAVKDDGKKFKVVKTSKKKFVTKKSNGKNFPKKMSLLDCTKANTYLSDYKEKDGLSVEALMDEQISGGLTYNDFLILPGYINFDAGKTVLESKITKNITLKVPFLSSPMDTVTEAEMAISMALLGGIGIIHHNCEPEFQAEMVKKVKTFENGFIVDPVVLSPTHTVADVKAIKEEHGFCGIPITENGALNGKLVGIVTARDIQFHKNDSSPLKEVMSTDLVVAKKGVTLLKANEILRSSKKGKLPIVDEEGRLVSLLSRSDLLKNLNYPFASKSSDSKQLLVGAAIGTRPDDKHRLTLLVEAGLDVIVLDSSQGNSIYQLEMIRWIKSTFPRLEVIAGNVVTREQAANLIEAGADGIRIGMGSGSICITQEVMACGRPQATAVYRVSQFCRRFGVPTIADGGIGNVGHIVKALALGASAVMMGGLLAGTTESPGDYFYHEGQRLKRYRGMGSIDAMSIKSAGKEGNAATKRYFSEGDAVKVAQGVVGNVLDKGSVRKYASYLVTGVQHSLQDIGCQSVKHFHEAVYEGQVRFEKRTAAAQLEGGVHGLHSFEKKLYSS</sequence>
<dbReference type="InterPro" id="IPR000504">
    <property type="entry name" value="RRM_dom"/>
</dbReference>
<dbReference type="EMBL" id="JAEPRD010000008">
    <property type="protein sequence ID" value="KAG2211587.1"/>
    <property type="molecule type" value="Genomic_DNA"/>
</dbReference>
<evidence type="ECO:0000256" key="8">
    <source>
        <dbReference type="ARBA" id="ARBA00022958"/>
    </source>
</evidence>
<dbReference type="CDD" id="cd00381">
    <property type="entry name" value="IMPDH"/>
    <property type="match status" value="1"/>
</dbReference>
<dbReference type="SUPFAM" id="SSF54631">
    <property type="entry name" value="CBS-domain pair"/>
    <property type="match status" value="1"/>
</dbReference>
<feature type="binding site" description="in other chain" evidence="14">
    <location>
        <position position="694"/>
    </location>
    <ligand>
        <name>K(+)</name>
        <dbReference type="ChEBI" id="CHEBI:29103"/>
        <note>ligand shared between two tetrameric partners</note>
    </ligand>
</feature>
<keyword evidence="8 14" id="KW-0630">Potassium</keyword>
<keyword evidence="18" id="KW-0175">Coiled coil</keyword>
<keyword evidence="15" id="KW-0694">RNA-binding</keyword>
<dbReference type="InterPro" id="IPR013785">
    <property type="entry name" value="Aldolase_TIM"/>
</dbReference>
<dbReference type="PROSITE" id="PS00487">
    <property type="entry name" value="IMP_DH_GMP_RED"/>
    <property type="match status" value="1"/>
</dbReference>
<feature type="domain" description="CBS" evidence="21">
    <location>
        <begin position="548"/>
        <end position="604"/>
    </location>
</feature>
<evidence type="ECO:0000256" key="14">
    <source>
        <dbReference type="HAMAP-Rule" id="MF_03156"/>
    </source>
</evidence>
<evidence type="ECO:0000256" key="13">
    <source>
        <dbReference type="ARBA" id="ARBA00062187"/>
    </source>
</evidence>
<keyword evidence="23" id="KW-1185">Reference proteome</keyword>
<evidence type="ECO:0000256" key="3">
    <source>
        <dbReference type="ARBA" id="ARBA00005502"/>
    </source>
</evidence>
<dbReference type="InterPro" id="IPR012677">
    <property type="entry name" value="Nucleotide-bd_a/b_plait_sf"/>
</dbReference>